<dbReference type="EMBL" id="JAJVCY010000022">
    <property type="protein sequence ID" value="MCV3289146.1"/>
    <property type="molecule type" value="Genomic_DNA"/>
</dbReference>
<dbReference type="InterPro" id="IPR000014">
    <property type="entry name" value="PAS"/>
</dbReference>
<dbReference type="PROSITE" id="PS00550">
    <property type="entry name" value="HEMERYTHRINS"/>
    <property type="match status" value="1"/>
</dbReference>
<feature type="domain" description="PAS" evidence="6">
    <location>
        <begin position="376"/>
        <end position="447"/>
    </location>
</feature>
<dbReference type="Pfam" id="PF09084">
    <property type="entry name" value="NMT1"/>
    <property type="match status" value="1"/>
</dbReference>
<dbReference type="AlphaFoldDB" id="A0AAW5RP13"/>
<dbReference type="CDD" id="cd12107">
    <property type="entry name" value="Hemerythrin"/>
    <property type="match status" value="1"/>
</dbReference>
<dbReference type="FunFam" id="3.30.70.270:FF:000001">
    <property type="entry name" value="Diguanylate cyclase domain protein"/>
    <property type="match status" value="1"/>
</dbReference>
<dbReference type="RefSeq" id="WP_263685386.1">
    <property type="nucleotide sequence ID" value="NZ_JAJVCY010000022.1"/>
</dbReference>
<evidence type="ECO:0000256" key="5">
    <source>
        <dbReference type="SAM" id="Phobius"/>
    </source>
</evidence>
<dbReference type="CDD" id="cd01949">
    <property type="entry name" value="GGDEF"/>
    <property type="match status" value="1"/>
</dbReference>
<protein>
    <submittedName>
        <fullName evidence="9">Diguanylate cyclase</fullName>
        <ecNumber evidence="9">2.7.7.65</ecNumber>
    </submittedName>
</protein>
<dbReference type="InterPro" id="IPR000160">
    <property type="entry name" value="GGDEF_dom"/>
</dbReference>
<dbReference type="Pfam" id="PF01814">
    <property type="entry name" value="Hemerythrin"/>
    <property type="match status" value="1"/>
</dbReference>
<dbReference type="PROSITE" id="PS50112">
    <property type="entry name" value="PAS"/>
    <property type="match status" value="1"/>
</dbReference>
<dbReference type="SUPFAM" id="SSF53850">
    <property type="entry name" value="Periplasmic binding protein-like II"/>
    <property type="match status" value="1"/>
</dbReference>
<dbReference type="GO" id="GO:0052621">
    <property type="term" value="F:diguanylate cyclase activity"/>
    <property type="evidence" value="ECO:0007669"/>
    <property type="project" value="UniProtKB-EC"/>
</dbReference>
<dbReference type="InterPro" id="IPR035938">
    <property type="entry name" value="Hemerythrin-like_sf"/>
</dbReference>
<dbReference type="NCBIfam" id="TIGR00254">
    <property type="entry name" value="GGDEF"/>
    <property type="match status" value="1"/>
</dbReference>
<reference evidence="9" key="1">
    <citation type="submission" date="2022-01" db="EMBL/GenBank/DDBJ databases">
        <title>Comparison of Fish pathogen Aeromonas spp.</title>
        <authorList>
            <person name="Dubey S."/>
            <person name="Sorum H."/>
            <person name="Munangandu H.M."/>
        </authorList>
    </citation>
    <scope>NUCLEOTIDE SEQUENCE</scope>
    <source>
        <strain evidence="9">SD/21-15</strain>
    </source>
</reference>
<evidence type="ECO:0000259" key="8">
    <source>
        <dbReference type="PROSITE" id="PS50887"/>
    </source>
</evidence>
<evidence type="ECO:0000313" key="10">
    <source>
        <dbReference type="Proteomes" id="UP001208651"/>
    </source>
</evidence>
<dbReference type="PROSITE" id="PS50113">
    <property type="entry name" value="PAC"/>
    <property type="match status" value="1"/>
</dbReference>
<evidence type="ECO:0000259" key="7">
    <source>
        <dbReference type="PROSITE" id="PS50113"/>
    </source>
</evidence>
<dbReference type="PANTHER" id="PTHR46663:SF2">
    <property type="entry name" value="GGDEF DOMAIN-CONTAINING PROTEIN"/>
    <property type="match status" value="1"/>
</dbReference>
<dbReference type="NCBIfam" id="TIGR00229">
    <property type="entry name" value="sensory_box"/>
    <property type="match status" value="1"/>
</dbReference>
<dbReference type="Pfam" id="PF00990">
    <property type="entry name" value="GGDEF"/>
    <property type="match status" value="1"/>
</dbReference>
<comment type="similarity">
    <text evidence="2">Belongs to the hemerythrin family.</text>
</comment>
<dbReference type="InterPro" id="IPR016131">
    <property type="entry name" value="Haemerythrin_Fe_BS"/>
</dbReference>
<dbReference type="Gene3D" id="1.20.120.50">
    <property type="entry name" value="Hemerythrin-like"/>
    <property type="match status" value="1"/>
</dbReference>
<keyword evidence="5" id="KW-0812">Transmembrane</keyword>
<dbReference type="GO" id="GO:0046872">
    <property type="term" value="F:metal ion binding"/>
    <property type="evidence" value="ECO:0007669"/>
    <property type="project" value="UniProtKB-KW"/>
</dbReference>
<evidence type="ECO:0000256" key="3">
    <source>
        <dbReference type="ARBA" id="ARBA00022723"/>
    </source>
</evidence>
<feature type="transmembrane region" description="Helical" evidence="5">
    <location>
        <begin position="335"/>
        <end position="357"/>
    </location>
</feature>
<evidence type="ECO:0000313" key="9">
    <source>
        <dbReference type="EMBL" id="MCV3289146.1"/>
    </source>
</evidence>
<dbReference type="Gene3D" id="3.30.450.20">
    <property type="entry name" value="PAS domain"/>
    <property type="match status" value="1"/>
</dbReference>
<dbReference type="InterPro" id="IPR013656">
    <property type="entry name" value="PAS_4"/>
</dbReference>
<keyword evidence="5" id="KW-0472">Membrane</keyword>
<dbReference type="InterPro" id="IPR052163">
    <property type="entry name" value="DGC-Regulatory_Protein"/>
</dbReference>
<evidence type="ECO:0000256" key="1">
    <source>
        <dbReference type="ARBA" id="ARBA00001946"/>
    </source>
</evidence>
<keyword evidence="4" id="KW-0408">Iron</keyword>
<dbReference type="SUPFAM" id="SSF55785">
    <property type="entry name" value="PYP-like sensor domain (PAS domain)"/>
    <property type="match status" value="1"/>
</dbReference>
<evidence type="ECO:0000256" key="2">
    <source>
        <dbReference type="ARBA" id="ARBA00010587"/>
    </source>
</evidence>
<dbReference type="Pfam" id="PF08448">
    <property type="entry name" value="PAS_4"/>
    <property type="match status" value="1"/>
</dbReference>
<keyword evidence="9" id="KW-0808">Transferase</keyword>
<dbReference type="NCBIfam" id="TIGR02481">
    <property type="entry name" value="hemeryth_dom"/>
    <property type="match status" value="1"/>
</dbReference>
<feature type="domain" description="GGDEF" evidence="8">
    <location>
        <begin position="539"/>
        <end position="670"/>
    </location>
</feature>
<comment type="cofactor">
    <cofactor evidence="1">
        <name>Mg(2+)</name>
        <dbReference type="ChEBI" id="CHEBI:18420"/>
    </cofactor>
</comment>
<dbReference type="InterPro" id="IPR015168">
    <property type="entry name" value="SsuA/THI5"/>
</dbReference>
<keyword evidence="3" id="KW-0479">Metal-binding</keyword>
<dbReference type="Proteomes" id="UP001208651">
    <property type="component" value="Unassembled WGS sequence"/>
</dbReference>
<dbReference type="SMART" id="SM00267">
    <property type="entry name" value="GGDEF"/>
    <property type="match status" value="1"/>
</dbReference>
<dbReference type="Gene3D" id="3.40.190.10">
    <property type="entry name" value="Periplasmic binding protein-like II"/>
    <property type="match status" value="2"/>
</dbReference>
<dbReference type="SUPFAM" id="SSF55073">
    <property type="entry name" value="Nucleotide cyclase"/>
    <property type="match status" value="1"/>
</dbReference>
<dbReference type="PROSITE" id="PS50887">
    <property type="entry name" value="GGDEF"/>
    <property type="match status" value="1"/>
</dbReference>
<dbReference type="CDD" id="cd00130">
    <property type="entry name" value="PAS"/>
    <property type="match status" value="1"/>
</dbReference>
<dbReference type="InterPro" id="IPR029787">
    <property type="entry name" value="Nucleotide_cyclase"/>
</dbReference>
<keyword evidence="9" id="KW-0548">Nucleotidyltransferase</keyword>
<dbReference type="Gene3D" id="3.30.70.270">
    <property type="match status" value="1"/>
</dbReference>
<organism evidence="9 10">
    <name type="scientific">Aeromonas media</name>
    <dbReference type="NCBI Taxonomy" id="651"/>
    <lineage>
        <taxon>Bacteria</taxon>
        <taxon>Pseudomonadati</taxon>
        <taxon>Pseudomonadota</taxon>
        <taxon>Gammaproteobacteria</taxon>
        <taxon>Aeromonadales</taxon>
        <taxon>Aeromonadaceae</taxon>
        <taxon>Aeromonas</taxon>
    </lineage>
</organism>
<feature type="domain" description="PAC" evidence="7">
    <location>
        <begin position="457"/>
        <end position="509"/>
    </location>
</feature>
<dbReference type="InterPro" id="IPR012827">
    <property type="entry name" value="Hemerythrin_metal-bd"/>
</dbReference>
<dbReference type="InterPro" id="IPR043128">
    <property type="entry name" value="Rev_trsase/Diguanyl_cyclase"/>
</dbReference>
<evidence type="ECO:0000259" key="6">
    <source>
        <dbReference type="PROSITE" id="PS50112"/>
    </source>
</evidence>
<dbReference type="InterPro" id="IPR035965">
    <property type="entry name" value="PAS-like_dom_sf"/>
</dbReference>
<gene>
    <name evidence="9" type="ORF">LZT28_12955</name>
</gene>
<proteinExistence type="inferred from homology"/>
<comment type="caution">
    <text evidence="9">The sequence shown here is derived from an EMBL/GenBank/DDBJ whole genome shotgun (WGS) entry which is preliminary data.</text>
</comment>
<dbReference type="InterPro" id="IPR012312">
    <property type="entry name" value="Hemerythrin-like"/>
</dbReference>
<name>A0AAW5RP13_AERME</name>
<sequence>MTESDAPCQRRCWLLSIWVVISTLITLPLRADEHVIVQLPWQHQFQFAGYYAAIAKGFYRDAGLRVTLREAGPHTDVINEVITGRAQFGIRGSDLLLARAAGRPVVVLAAMLQHSPLVLLTLDRPDIRTPADLANKRLMLEPGSNELLTYLHHYTQTRQWNTLPYEQGVQALLTGKVDAISAYSSTEPFYLQQRGIPYRVFSPRAMGFDFYGDNLFTSEHELVTRQERVHAFLQASLKGWRYAMDHPEEMIDLIMAQYPSGAGRERLAFEARETRALMQPDLIEPGYMQQERWQQIARTYLDAGMLKAMPSLASFIYDPAQARLHQQRQLLDRSVAVAILITFSLLVLLGIFLYLHLRLRQEARDRQRLTRELAQREQHYRFVAENSADVIWTMDTASLRFHYVSPAIGPLSGYEPAELFTMSLKQLLPDESRRQLRDEITAALAAWQRGEQAQTRCVIHSQLRHKDGHLVAIETITTLHGNARERPDAILGVTRDVTERAAREEMMRRLAFHDPLTGLPNRRLLQQRLKERLQQEPDRPLALIFIDLDHFKPINDTFGHETGDRLLKLVAERMGHCVREDDLVVRLGGDEFVVLLPDTGDGALAVADKLHQSLHHAFQIEQQALRISSSIGVALYPEHGADPKTLMHHADQAMYQAKNQGRGRVCLFTATWDPAQGTLLWHPGHACGHPRIDAEHHRLFMLANRLLEHMKDQGEQSGQFLESLESLFVMTRQHFTFEEQMLAACDYGELASHRLDHQRLLDKASQLMTAARAGTLGNDELLNFIIQELVVGHMSQADKRYFPLFKAGDPQQIAEAIP</sequence>
<dbReference type="EC" id="2.7.7.65" evidence="9"/>
<keyword evidence="5" id="KW-1133">Transmembrane helix</keyword>
<feature type="transmembrane region" description="Helical" evidence="5">
    <location>
        <begin position="12"/>
        <end position="29"/>
    </location>
</feature>
<dbReference type="SUPFAM" id="SSF47188">
    <property type="entry name" value="Hemerythrin-like"/>
    <property type="match status" value="1"/>
</dbReference>
<dbReference type="PANTHER" id="PTHR46663">
    <property type="entry name" value="DIGUANYLATE CYCLASE DGCT-RELATED"/>
    <property type="match status" value="1"/>
</dbReference>
<dbReference type="InterPro" id="IPR000700">
    <property type="entry name" value="PAS-assoc_C"/>
</dbReference>
<accession>A0AAW5RP13</accession>
<dbReference type="SMART" id="SM00091">
    <property type="entry name" value="PAS"/>
    <property type="match status" value="1"/>
</dbReference>
<evidence type="ECO:0000256" key="4">
    <source>
        <dbReference type="ARBA" id="ARBA00023004"/>
    </source>
</evidence>